<keyword evidence="6" id="KW-0732">Signal</keyword>
<name>A0ABM3UWF6_MUSDO</name>
<gene>
    <name evidence="9" type="primary">LOC101887984</name>
</gene>
<evidence type="ECO:0000313" key="9">
    <source>
        <dbReference type="RefSeq" id="XP_058977863.1"/>
    </source>
</evidence>
<evidence type="ECO:0000256" key="5">
    <source>
        <dbReference type="ARBA" id="ARBA00023157"/>
    </source>
</evidence>
<accession>A0ABM3UWF6</accession>
<dbReference type="Gene3D" id="2.40.10.10">
    <property type="entry name" value="Trypsin-like serine proteases"/>
    <property type="match status" value="1"/>
</dbReference>
<dbReference type="PROSITE" id="PS00134">
    <property type="entry name" value="TRYPSIN_HIS"/>
    <property type="match status" value="1"/>
</dbReference>
<keyword evidence="8" id="KW-1185">Reference proteome</keyword>
<dbReference type="SUPFAM" id="SSF50494">
    <property type="entry name" value="Trypsin-like serine proteases"/>
    <property type="match status" value="1"/>
</dbReference>
<dbReference type="Pfam" id="PF00089">
    <property type="entry name" value="Trypsin"/>
    <property type="match status" value="1"/>
</dbReference>
<dbReference type="InterPro" id="IPR001254">
    <property type="entry name" value="Trypsin_dom"/>
</dbReference>
<dbReference type="PRINTS" id="PR00722">
    <property type="entry name" value="CHYMOTRYPSIN"/>
</dbReference>
<evidence type="ECO:0000256" key="3">
    <source>
        <dbReference type="ARBA" id="ARBA00022801"/>
    </source>
</evidence>
<evidence type="ECO:0000256" key="2">
    <source>
        <dbReference type="ARBA" id="ARBA00022670"/>
    </source>
</evidence>
<evidence type="ECO:0000256" key="1">
    <source>
        <dbReference type="ARBA" id="ARBA00007664"/>
    </source>
</evidence>
<comment type="similarity">
    <text evidence="1">Belongs to the peptidase S1 family.</text>
</comment>
<evidence type="ECO:0000256" key="6">
    <source>
        <dbReference type="SAM" id="SignalP"/>
    </source>
</evidence>
<dbReference type="InterPro" id="IPR018114">
    <property type="entry name" value="TRYPSIN_HIS"/>
</dbReference>
<dbReference type="InterPro" id="IPR001314">
    <property type="entry name" value="Peptidase_S1A"/>
</dbReference>
<evidence type="ECO:0000259" key="7">
    <source>
        <dbReference type="PROSITE" id="PS50240"/>
    </source>
</evidence>
<dbReference type="PANTHER" id="PTHR24276">
    <property type="entry name" value="POLYSERASE-RELATED"/>
    <property type="match status" value="1"/>
</dbReference>
<dbReference type="PROSITE" id="PS50240">
    <property type="entry name" value="TRYPSIN_DOM"/>
    <property type="match status" value="1"/>
</dbReference>
<keyword evidence="3" id="KW-0378">Hydrolase</keyword>
<dbReference type="InterPro" id="IPR050430">
    <property type="entry name" value="Peptidase_S1"/>
</dbReference>
<evidence type="ECO:0000256" key="4">
    <source>
        <dbReference type="ARBA" id="ARBA00022825"/>
    </source>
</evidence>
<dbReference type="RefSeq" id="XP_058977863.1">
    <property type="nucleotide sequence ID" value="XM_059121880.1"/>
</dbReference>
<dbReference type="InterPro" id="IPR009003">
    <property type="entry name" value="Peptidase_S1_PA"/>
</dbReference>
<dbReference type="CDD" id="cd00190">
    <property type="entry name" value="Tryp_SPc"/>
    <property type="match status" value="1"/>
</dbReference>
<dbReference type="Proteomes" id="UP001652621">
    <property type="component" value="Unplaced"/>
</dbReference>
<dbReference type="GO" id="GO:0006508">
    <property type="term" value="P:proteolysis"/>
    <property type="evidence" value="ECO:0007669"/>
    <property type="project" value="UniProtKB-KW"/>
</dbReference>
<dbReference type="GeneID" id="101887984"/>
<evidence type="ECO:0000313" key="8">
    <source>
        <dbReference type="Proteomes" id="UP001652621"/>
    </source>
</evidence>
<keyword evidence="2 9" id="KW-0645">Protease</keyword>
<dbReference type="PANTHER" id="PTHR24276:SF91">
    <property type="entry name" value="AT26814P-RELATED"/>
    <property type="match status" value="1"/>
</dbReference>
<protein>
    <submittedName>
        <fullName evidence="9">Serine protease SP24D</fullName>
    </submittedName>
</protein>
<organism evidence="8 9">
    <name type="scientific">Musca domestica</name>
    <name type="common">House fly</name>
    <dbReference type="NCBI Taxonomy" id="7370"/>
    <lineage>
        <taxon>Eukaryota</taxon>
        <taxon>Metazoa</taxon>
        <taxon>Ecdysozoa</taxon>
        <taxon>Arthropoda</taxon>
        <taxon>Hexapoda</taxon>
        <taxon>Insecta</taxon>
        <taxon>Pterygota</taxon>
        <taxon>Neoptera</taxon>
        <taxon>Endopterygota</taxon>
        <taxon>Diptera</taxon>
        <taxon>Brachycera</taxon>
        <taxon>Muscomorpha</taxon>
        <taxon>Muscoidea</taxon>
        <taxon>Muscidae</taxon>
        <taxon>Musca</taxon>
    </lineage>
</organism>
<keyword evidence="4" id="KW-0720">Serine protease</keyword>
<feature type="signal peptide" evidence="6">
    <location>
        <begin position="1"/>
        <end position="25"/>
    </location>
</feature>
<dbReference type="SMART" id="SM00020">
    <property type="entry name" value="Tryp_SPc"/>
    <property type="match status" value="1"/>
</dbReference>
<feature type="domain" description="Peptidase S1" evidence="7">
    <location>
        <begin position="39"/>
        <end position="263"/>
    </location>
</feature>
<proteinExistence type="inferred from homology"/>
<dbReference type="GO" id="GO:0008233">
    <property type="term" value="F:peptidase activity"/>
    <property type="evidence" value="ECO:0007669"/>
    <property type="project" value="UniProtKB-KW"/>
</dbReference>
<keyword evidence="5" id="KW-1015">Disulfide bond</keyword>
<reference evidence="9" key="1">
    <citation type="submission" date="2025-08" db="UniProtKB">
        <authorList>
            <consortium name="RefSeq"/>
        </authorList>
    </citation>
    <scope>IDENTIFICATION</scope>
    <source>
        <strain evidence="9">Aabys</strain>
        <tissue evidence="9">Whole body</tissue>
    </source>
</reference>
<sequence length="265" mass="28492">MFIGYLAKRQMLLLLPVLLLCAVKGASISVKKYFPQSRIVGGATASVGQFPHQVSLKFLNSHNCGGSIISSTYIVTAAHCIALGKPPVEIPPQYLTVRAGSRHVDRGGQLVRVAEVKMHPLYDGSDNDIAVLRLAQPLRFNSQVKAIALAKRDPPTGVPILTSGWGLTRNGGNTTTYLQYTTLMAVKNEDCNRLSYGGVHEAILCLAHNINNGVCKGDSGGPAVYKNQLVGVTNYIVGGCGSYNPDGFASVAYYRDWLRNNTNIA</sequence>
<dbReference type="InterPro" id="IPR043504">
    <property type="entry name" value="Peptidase_S1_PA_chymotrypsin"/>
</dbReference>
<feature type="chain" id="PRO_5046688531" evidence="6">
    <location>
        <begin position="26"/>
        <end position="265"/>
    </location>
</feature>